<keyword evidence="3" id="KW-1185">Reference proteome</keyword>
<dbReference type="Proteomes" id="UP000314294">
    <property type="component" value="Unassembled WGS sequence"/>
</dbReference>
<evidence type="ECO:0000313" key="3">
    <source>
        <dbReference type="Proteomes" id="UP000314294"/>
    </source>
</evidence>
<feature type="region of interest" description="Disordered" evidence="1">
    <location>
        <begin position="133"/>
        <end position="214"/>
    </location>
</feature>
<reference evidence="2 3" key="1">
    <citation type="submission" date="2019-03" db="EMBL/GenBank/DDBJ databases">
        <title>First draft genome of Liparis tanakae, snailfish: a comprehensive survey of snailfish specific genes.</title>
        <authorList>
            <person name="Kim W."/>
            <person name="Song I."/>
            <person name="Jeong J.-H."/>
            <person name="Kim D."/>
            <person name="Kim S."/>
            <person name="Ryu S."/>
            <person name="Song J.Y."/>
            <person name="Lee S.K."/>
        </authorList>
    </citation>
    <scope>NUCLEOTIDE SEQUENCE [LARGE SCALE GENOMIC DNA]</scope>
    <source>
        <tissue evidence="2">Muscle</tissue>
    </source>
</reference>
<name>A0A4Z2FFL7_9TELE</name>
<protein>
    <submittedName>
        <fullName evidence="2">Uncharacterized protein</fullName>
    </submittedName>
</protein>
<proteinExistence type="predicted"/>
<dbReference type="AlphaFoldDB" id="A0A4Z2FFL7"/>
<organism evidence="2 3">
    <name type="scientific">Liparis tanakae</name>
    <name type="common">Tanaka's snailfish</name>
    <dbReference type="NCBI Taxonomy" id="230148"/>
    <lineage>
        <taxon>Eukaryota</taxon>
        <taxon>Metazoa</taxon>
        <taxon>Chordata</taxon>
        <taxon>Craniata</taxon>
        <taxon>Vertebrata</taxon>
        <taxon>Euteleostomi</taxon>
        <taxon>Actinopterygii</taxon>
        <taxon>Neopterygii</taxon>
        <taxon>Teleostei</taxon>
        <taxon>Neoteleostei</taxon>
        <taxon>Acanthomorphata</taxon>
        <taxon>Eupercaria</taxon>
        <taxon>Perciformes</taxon>
        <taxon>Cottioidei</taxon>
        <taxon>Cottales</taxon>
        <taxon>Liparidae</taxon>
        <taxon>Liparis</taxon>
    </lineage>
</organism>
<dbReference type="EMBL" id="SRLO01001230">
    <property type="protein sequence ID" value="TNN39969.1"/>
    <property type="molecule type" value="Genomic_DNA"/>
</dbReference>
<gene>
    <name evidence="2" type="ORF">EYF80_049866</name>
</gene>
<evidence type="ECO:0000256" key="1">
    <source>
        <dbReference type="SAM" id="MobiDB-lite"/>
    </source>
</evidence>
<comment type="caution">
    <text evidence="2">The sequence shown here is derived from an EMBL/GenBank/DDBJ whole genome shotgun (WGS) entry which is preliminary data.</text>
</comment>
<evidence type="ECO:0000313" key="2">
    <source>
        <dbReference type="EMBL" id="TNN39969.1"/>
    </source>
</evidence>
<feature type="compositionally biased region" description="Basic residues" evidence="1">
    <location>
        <begin position="133"/>
        <end position="210"/>
    </location>
</feature>
<sequence>MEDYVPDYFSASSRPDLLVSRMFAWQPNADSNLTLTPSDDMFMSIQLKWSHCGLICLIWAPGATRLVTWSTDGMYEVGLFTVTPPVGSPASGCKMRTAGSGAAHWGSDKEADEYIHLQVYRRQVYGSGSYKVHMNKAHRNKTQRNKTKRNKTQRNKTHMKKTHRNKRNKTQRNKTQRNKTQRNKTQKKKTQKNKTHMKKTQRNKTHRKSRSVSVSTDALFLLPPRLSSCPDALPSSSSPGSSELLTGSVAVDAAACDTERCIKMEFERNMRRQSALSGIWQDLTLPFDDKDSCRAEFRFSSTTTMRHMEPDEG</sequence>
<accession>A0A4Z2FFL7</accession>